<dbReference type="STRING" id="55661.A0A091GCF4"/>
<feature type="non-terminal residue" evidence="2">
    <location>
        <position position="1"/>
    </location>
</feature>
<sequence length="212" mass="24787">KDTGQVRSIVRTLNFRKADFQLFKELLGTTPWDMVLQDKGAEQSWKIFKEAFHKVQERSVPVCRKSGRKGKRLAWLSRDLLVKLKKKKELHRHCKQGQRTWDVYRDVAWLCRDEVGKAKEQLELNLAREVKTNRKGFYRYINKKRKIKKNRLPLMTGNGDHVSTNEEKAEVLNKFFASVFTDNCSHCPSWVMGQQDGDQGGRPPPTLEEDQV</sequence>
<feature type="non-terminal residue" evidence="2">
    <location>
        <position position="212"/>
    </location>
</feature>
<dbReference type="Proteomes" id="UP000053760">
    <property type="component" value="Unassembled WGS sequence"/>
</dbReference>
<dbReference type="PANTHER" id="PTHR33395:SF22">
    <property type="entry name" value="REVERSE TRANSCRIPTASE DOMAIN-CONTAINING PROTEIN"/>
    <property type="match status" value="1"/>
</dbReference>
<evidence type="ECO:0000256" key="1">
    <source>
        <dbReference type="SAM" id="MobiDB-lite"/>
    </source>
</evidence>
<dbReference type="AlphaFoldDB" id="A0A091GCF4"/>
<feature type="region of interest" description="Disordered" evidence="1">
    <location>
        <begin position="191"/>
        <end position="212"/>
    </location>
</feature>
<dbReference type="PANTHER" id="PTHR33395">
    <property type="entry name" value="TRANSCRIPTASE, PUTATIVE-RELATED-RELATED"/>
    <property type="match status" value="1"/>
</dbReference>
<dbReference type="GO" id="GO:0031012">
    <property type="term" value="C:extracellular matrix"/>
    <property type="evidence" value="ECO:0007669"/>
    <property type="project" value="TreeGrafter"/>
</dbReference>
<evidence type="ECO:0000313" key="2">
    <source>
        <dbReference type="EMBL" id="KFO79036.1"/>
    </source>
</evidence>
<protein>
    <submittedName>
        <fullName evidence="2">Uncharacterized protein</fullName>
    </submittedName>
</protein>
<reference evidence="2 3" key="1">
    <citation type="submission" date="2014-04" db="EMBL/GenBank/DDBJ databases">
        <title>Genome evolution of avian class.</title>
        <authorList>
            <person name="Zhang G."/>
            <person name="Li C."/>
        </authorList>
    </citation>
    <scope>NUCLEOTIDE SEQUENCE [LARGE SCALE GENOMIC DNA]</scope>
    <source>
        <strain evidence="2">BGI_N303</strain>
    </source>
</reference>
<gene>
    <name evidence="2" type="ORF">N303_02326</name>
</gene>
<dbReference type="GO" id="GO:0061343">
    <property type="term" value="P:cell adhesion involved in heart morphogenesis"/>
    <property type="evidence" value="ECO:0007669"/>
    <property type="project" value="TreeGrafter"/>
</dbReference>
<organism evidence="2 3">
    <name type="scientific">Cuculus canorus</name>
    <name type="common">Common cuckoo</name>
    <dbReference type="NCBI Taxonomy" id="55661"/>
    <lineage>
        <taxon>Eukaryota</taxon>
        <taxon>Metazoa</taxon>
        <taxon>Chordata</taxon>
        <taxon>Craniata</taxon>
        <taxon>Vertebrata</taxon>
        <taxon>Euteleostomi</taxon>
        <taxon>Archelosauria</taxon>
        <taxon>Archosauria</taxon>
        <taxon>Dinosauria</taxon>
        <taxon>Saurischia</taxon>
        <taxon>Theropoda</taxon>
        <taxon>Coelurosauria</taxon>
        <taxon>Aves</taxon>
        <taxon>Neognathae</taxon>
        <taxon>Neoaves</taxon>
        <taxon>Otidimorphae</taxon>
        <taxon>Cuculiformes</taxon>
        <taxon>Cuculidae</taxon>
        <taxon>Cuculus</taxon>
    </lineage>
</organism>
<keyword evidence="3" id="KW-1185">Reference proteome</keyword>
<dbReference type="EMBL" id="KL447974">
    <property type="protein sequence ID" value="KFO79036.1"/>
    <property type="molecule type" value="Genomic_DNA"/>
</dbReference>
<dbReference type="GO" id="GO:0007508">
    <property type="term" value="P:larval heart development"/>
    <property type="evidence" value="ECO:0007669"/>
    <property type="project" value="TreeGrafter"/>
</dbReference>
<name>A0A091GCF4_CUCCA</name>
<evidence type="ECO:0000313" key="3">
    <source>
        <dbReference type="Proteomes" id="UP000053760"/>
    </source>
</evidence>
<proteinExistence type="predicted"/>
<accession>A0A091GCF4</accession>